<feature type="region of interest" description="Disordered" evidence="1">
    <location>
        <begin position="180"/>
        <end position="217"/>
    </location>
</feature>
<reference evidence="2 3" key="1">
    <citation type="submission" date="2019-02" db="EMBL/GenBank/DDBJ databases">
        <title>Sequencing the genomes of 1000 actinobacteria strains.</title>
        <authorList>
            <person name="Klenk H.-P."/>
        </authorList>
    </citation>
    <scope>NUCLEOTIDE SEQUENCE [LARGE SCALE GENOMIC DNA]</scope>
    <source>
        <strain evidence="2 3">DSM 16932</strain>
    </source>
</reference>
<dbReference type="SMART" id="SM00855">
    <property type="entry name" value="PGAM"/>
    <property type="match status" value="1"/>
</dbReference>
<feature type="region of interest" description="Disordered" evidence="1">
    <location>
        <begin position="7"/>
        <end position="28"/>
    </location>
</feature>
<dbReference type="RefSeq" id="WP_130414000.1">
    <property type="nucleotide sequence ID" value="NZ_SGWX01000001.1"/>
</dbReference>
<dbReference type="InterPro" id="IPR029033">
    <property type="entry name" value="His_PPase_superfam"/>
</dbReference>
<dbReference type="OrthoDB" id="3568381at2"/>
<gene>
    <name evidence="2" type="ORF">EV386_1670</name>
</gene>
<dbReference type="GO" id="GO:0005737">
    <property type="term" value="C:cytoplasm"/>
    <property type="evidence" value="ECO:0007669"/>
    <property type="project" value="TreeGrafter"/>
</dbReference>
<accession>A0A4Q7M291</accession>
<dbReference type="InterPro" id="IPR013078">
    <property type="entry name" value="His_Pase_superF_clade-1"/>
</dbReference>
<dbReference type="GO" id="GO:0016791">
    <property type="term" value="F:phosphatase activity"/>
    <property type="evidence" value="ECO:0007669"/>
    <property type="project" value="TreeGrafter"/>
</dbReference>
<dbReference type="AlphaFoldDB" id="A0A4Q7M291"/>
<evidence type="ECO:0000313" key="2">
    <source>
        <dbReference type="EMBL" id="RZS61371.1"/>
    </source>
</evidence>
<name>A0A4Q7M291_9MICO</name>
<protein>
    <submittedName>
        <fullName evidence="2">Broad specificity phosphatase PhoE</fullName>
    </submittedName>
</protein>
<dbReference type="PANTHER" id="PTHR48100">
    <property type="entry name" value="BROAD-SPECIFICITY PHOSPHATASE YOR283W-RELATED"/>
    <property type="match status" value="1"/>
</dbReference>
<dbReference type="Gene3D" id="3.40.50.1240">
    <property type="entry name" value="Phosphoglycerate mutase-like"/>
    <property type="match status" value="1"/>
</dbReference>
<dbReference type="Pfam" id="PF00300">
    <property type="entry name" value="His_Phos_1"/>
    <property type="match status" value="1"/>
</dbReference>
<organism evidence="2 3">
    <name type="scientific">Xylanimonas ulmi</name>
    <dbReference type="NCBI Taxonomy" id="228973"/>
    <lineage>
        <taxon>Bacteria</taxon>
        <taxon>Bacillati</taxon>
        <taxon>Actinomycetota</taxon>
        <taxon>Actinomycetes</taxon>
        <taxon>Micrococcales</taxon>
        <taxon>Promicromonosporaceae</taxon>
        <taxon>Xylanimonas</taxon>
    </lineage>
</organism>
<dbReference type="InterPro" id="IPR050275">
    <property type="entry name" value="PGM_Phosphatase"/>
</dbReference>
<proteinExistence type="predicted"/>
<dbReference type="PANTHER" id="PTHR48100:SF62">
    <property type="entry name" value="GLUCOSYL-3-PHOSPHOGLYCERATE PHOSPHATASE"/>
    <property type="match status" value="1"/>
</dbReference>
<dbReference type="EMBL" id="SGWX01000001">
    <property type="protein sequence ID" value="RZS61371.1"/>
    <property type="molecule type" value="Genomic_DNA"/>
</dbReference>
<evidence type="ECO:0000256" key="1">
    <source>
        <dbReference type="SAM" id="MobiDB-lite"/>
    </source>
</evidence>
<feature type="compositionally biased region" description="Basic and acidic residues" evidence="1">
    <location>
        <begin position="18"/>
        <end position="28"/>
    </location>
</feature>
<evidence type="ECO:0000313" key="3">
    <source>
        <dbReference type="Proteomes" id="UP000293852"/>
    </source>
</evidence>
<dbReference type="SUPFAM" id="SSF53254">
    <property type="entry name" value="Phosphoglycerate mutase-like"/>
    <property type="match status" value="1"/>
</dbReference>
<dbReference type="Proteomes" id="UP000293852">
    <property type="component" value="Unassembled WGS sequence"/>
</dbReference>
<comment type="caution">
    <text evidence="2">The sequence shown here is derived from an EMBL/GenBank/DDBJ whole genome shotgun (WGS) entry which is preliminary data.</text>
</comment>
<dbReference type="CDD" id="cd07067">
    <property type="entry name" value="HP_PGM_like"/>
    <property type="match status" value="1"/>
</dbReference>
<sequence length="419" mass="45655">MELLLIRHARPEPATAHEPADPHLSPEGHRQAGLLAQFLAGSGARVDALYRSPMRRAGQTAAPLAAATGLTAHVDDGLAEFDTGASLYIPTEERTDDLAALWEGLRAGRWDGVTIDLDAFQRRVVTCVERIVTRHPSQVVALVCHFGVINAYVADVLGLRDPFFFEPGYTSITRVMADQEGRRSLRSANETSHLLPHGPNPPQEETMADQRTTSTPTSTRLLVTHALRVLGMATPQYVSRLTGLPEGEIADALASAQRDDLVRARTGRLAGWSLTAAGRVWHARALAEELERSGVRGEVERAHEAFVALNQPFKRICTSWQVKDAVPNDHADAAYDRAVLERLEALHREAMGLTGGLAHALPRFGWYSSALTDARDRLLGGDLGALSAPLSGSYHDLWMALHQDLLSTLGRERSAKDGH</sequence>
<keyword evidence="3" id="KW-1185">Reference proteome</keyword>